<organism evidence="2 3">
    <name type="scientific">Batillaria attramentaria</name>
    <dbReference type="NCBI Taxonomy" id="370345"/>
    <lineage>
        <taxon>Eukaryota</taxon>
        <taxon>Metazoa</taxon>
        <taxon>Spiralia</taxon>
        <taxon>Lophotrochozoa</taxon>
        <taxon>Mollusca</taxon>
        <taxon>Gastropoda</taxon>
        <taxon>Caenogastropoda</taxon>
        <taxon>Sorbeoconcha</taxon>
        <taxon>Cerithioidea</taxon>
        <taxon>Batillariidae</taxon>
        <taxon>Batillaria</taxon>
    </lineage>
</organism>
<feature type="region of interest" description="Disordered" evidence="1">
    <location>
        <begin position="127"/>
        <end position="267"/>
    </location>
</feature>
<evidence type="ECO:0000313" key="3">
    <source>
        <dbReference type="Proteomes" id="UP001519460"/>
    </source>
</evidence>
<accession>A0ABD0JKE9</accession>
<dbReference type="AlphaFoldDB" id="A0ABD0JKE9"/>
<evidence type="ECO:0000313" key="2">
    <source>
        <dbReference type="EMBL" id="KAK7475356.1"/>
    </source>
</evidence>
<feature type="compositionally biased region" description="Polar residues" evidence="1">
    <location>
        <begin position="183"/>
        <end position="209"/>
    </location>
</feature>
<feature type="compositionally biased region" description="Polar residues" evidence="1">
    <location>
        <begin position="23"/>
        <end position="32"/>
    </location>
</feature>
<proteinExistence type="predicted"/>
<dbReference type="Proteomes" id="UP001519460">
    <property type="component" value="Unassembled WGS sequence"/>
</dbReference>
<reference evidence="2 3" key="1">
    <citation type="journal article" date="2023" name="Sci. Data">
        <title>Genome assembly of the Korean intertidal mud-creeper Batillaria attramentaria.</title>
        <authorList>
            <person name="Patra A.K."/>
            <person name="Ho P.T."/>
            <person name="Jun S."/>
            <person name="Lee S.J."/>
            <person name="Kim Y."/>
            <person name="Won Y.J."/>
        </authorList>
    </citation>
    <scope>NUCLEOTIDE SEQUENCE [LARGE SCALE GENOMIC DNA]</scope>
    <source>
        <strain evidence="2">Wonlab-2016</strain>
    </source>
</reference>
<gene>
    <name evidence="2" type="ORF">BaRGS_00033374</name>
</gene>
<comment type="caution">
    <text evidence="2">The sequence shown here is derived from an EMBL/GenBank/DDBJ whole genome shotgun (WGS) entry which is preliminary data.</text>
</comment>
<protein>
    <submittedName>
        <fullName evidence="2">Uncharacterized protein</fullName>
    </submittedName>
</protein>
<sequence length="267" mass="28394">MAESRPPSNFLTVDEGVRPRANSDPTAGTWSKAPTITLPEITVEDCTDNELLEINAGLDEGGLFGMDATPRRRANTCPEDLFRKRNGRPPTPPPSTFRKGSSKFKPGFTKPVLRESVSFIHHRLSKLTEDTGEVHSQSPSPTASGTDRLASGPQQNTIPPSSADGCTSDDLPARIKDDCPSLTDASSPTQCVSSGQSANSPTAQRNNDCLSEPGKAVKGSRAEDASSDSEGNGGTDSHFRAKSSSVDCRYSRMSKPRGLDGTQLQAC</sequence>
<name>A0ABD0JKE9_9CAEN</name>
<feature type="compositionally biased region" description="Polar residues" evidence="1">
    <location>
        <begin position="134"/>
        <end position="145"/>
    </location>
</feature>
<evidence type="ECO:0000256" key="1">
    <source>
        <dbReference type="SAM" id="MobiDB-lite"/>
    </source>
</evidence>
<feature type="region of interest" description="Disordered" evidence="1">
    <location>
        <begin position="60"/>
        <end position="109"/>
    </location>
</feature>
<feature type="region of interest" description="Disordered" evidence="1">
    <location>
        <begin position="1"/>
        <end position="32"/>
    </location>
</feature>
<keyword evidence="3" id="KW-1185">Reference proteome</keyword>
<feature type="compositionally biased region" description="Polar residues" evidence="1">
    <location>
        <begin position="1"/>
        <end position="11"/>
    </location>
</feature>
<dbReference type="EMBL" id="JACVVK020000408">
    <property type="protein sequence ID" value="KAK7475356.1"/>
    <property type="molecule type" value="Genomic_DNA"/>
</dbReference>